<evidence type="ECO:0000313" key="12">
    <source>
        <dbReference type="Proteomes" id="UP000239899"/>
    </source>
</evidence>
<proteinExistence type="inferred from homology"/>
<evidence type="ECO:0000259" key="9">
    <source>
        <dbReference type="Pfam" id="PF04083"/>
    </source>
</evidence>
<feature type="chain" id="PRO_5015113388" evidence="8">
    <location>
        <begin position="24"/>
        <end position="712"/>
    </location>
</feature>
<feature type="region of interest" description="Disordered" evidence="7">
    <location>
        <begin position="104"/>
        <end position="125"/>
    </location>
</feature>
<evidence type="ECO:0000256" key="7">
    <source>
        <dbReference type="SAM" id="MobiDB-lite"/>
    </source>
</evidence>
<name>A0A2P6TLN3_CHLSO</name>
<accession>A0A2P6TLN3</accession>
<keyword evidence="6" id="KW-0325">Glycoprotein</keyword>
<keyword evidence="3 11" id="KW-0378">Hydrolase</keyword>
<evidence type="ECO:0000256" key="8">
    <source>
        <dbReference type="SAM" id="SignalP"/>
    </source>
</evidence>
<dbReference type="GO" id="GO:0016042">
    <property type="term" value="P:lipid catabolic process"/>
    <property type="evidence" value="ECO:0007669"/>
    <property type="project" value="UniProtKB-KW"/>
</dbReference>
<dbReference type="InterPro" id="IPR006693">
    <property type="entry name" value="AB_hydrolase_lipase"/>
</dbReference>
<dbReference type="OrthoDB" id="9974421at2759"/>
<dbReference type="SUPFAM" id="SSF53474">
    <property type="entry name" value="alpha/beta-Hydrolases"/>
    <property type="match status" value="1"/>
</dbReference>
<evidence type="ECO:0000256" key="1">
    <source>
        <dbReference type="ARBA" id="ARBA00010701"/>
    </source>
</evidence>
<feature type="compositionally biased region" description="Gly residues" evidence="7">
    <location>
        <begin position="30"/>
        <end position="54"/>
    </location>
</feature>
<dbReference type="InterPro" id="IPR013830">
    <property type="entry name" value="SGNH_hydro"/>
</dbReference>
<gene>
    <name evidence="11" type="ORF">C2E21_6375</name>
</gene>
<dbReference type="FunFam" id="3.40.50.1820:FF:000057">
    <property type="entry name" value="Lipase"/>
    <property type="match status" value="1"/>
</dbReference>
<dbReference type="PANTHER" id="PTHR11005">
    <property type="entry name" value="LYSOSOMAL ACID LIPASE-RELATED"/>
    <property type="match status" value="1"/>
</dbReference>
<keyword evidence="12" id="KW-1185">Reference proteome</keyword>
<protein>
    <submittedName>
        <fullName evidence="11">Carboxylic ester hydrolase</fullName>
    </submittedName>
</protein>
<evidence type="ECO:0000256" key="5">
    <source>
        <dbReference type="ARBA" id="ARBA00023098"/>
    </source>
</evidence>
<evidence type="ECO:0000256" key="3">
    <source>
        <dbReference type="ARBA" id="ARBA00022801"/>
    </source>
</evidence>
<dbReference type="GO" id="GO:0016787">
    <property type="term" value="F:hydrolase activity"/>
    <property type="evidence" value="ECO:0007669"/>
    <property type="project" value="UniProtKB-KW"/>
</dbReference>
<evidence type="ECO:0000256" key="4">
    <source>
        <dbReference type="ARBA" id="ARBA00022963"/>
    </source>
</evidence>
<dbReference type="Pfam" id="PF13472">
    <property type="entry name" value="Lipase_GDSL_2"/>
    <property type="match status" value="1"/>
</dbReference>
<comment type="similarity">
    <text evidence="1">Belongs to the AB hydrolase superfamily. Lipase family.</text>
</comment>
<keyword evidence="2 8" id="KW-0732">Signal</keyword>
<feature type="domain" description="SGNH hydrolase-type esterase" evidence="10">
    <location>
        <begin position="537"/>
        <end position="692"/>
    </location>
</feature>
<organism evidence="11 12">
    <name type="scientific">Chlorella sorokiniana</name>
    <name type="common">Freshwater green alga</name>
    <dbReference type="NCBI Taxonomy" id="3076"/>
    <lineage>
        <taxon>Eukaryota</taxon>
        <taxon>Viridiplantae</taxon>
        <taxon>Chlorophyta</taxon>
        <taxon>core chlorophytes</taxon>
        <taxon>Trebouxiophyceae</taxon>
        <taxon>Chlorellales</taxon>
        <taxon>Chlorellaceae</taxon>
        <taxon>Chlorella clade</taxon>
        <taxon>Chlorella</taxon>
    </lineage>
</organism>
<evidence type="ECO:0000313" key="11">
    <source>
        <dbReference type="EMBL" id="PRW45199.1"/>
    </source>
</evidence>
<dbReference type="Gene3D" id="3.40.50.1820">
    <property type="entry name" value="alpha/beta hydrolase"/>
    <property type="match status" value="1"/>
</dbReference>
<keyword evidence="5" id="KW-0443">Lipid metabolism</keyword>
<feature type="signal peptide" evidence="8">
    <location>
        <begin position="1"/>
        <end position="23"/>
    </location>
</feature>
<dbReference type="STRING" id="3076.A0A2P6TLN3"/>
<dbReference type="InterPro" id="IPR029058">
    <property type="entry name" value="AB_hydrolase_fold"/>
</dbReference>
<feature type="domain" description="Partial AB-hydrolase lipase" evidence="9">
    <location>
        <begin position="70"/>
        <end position="148"/>
    </location>
</feature>
<dbReference type="Pfam" id="PF04083">
    <property type="entry name" value="Abhydro_lipase"/>
    <property type="match status" value="1"/>
</dbReference>
<dbReference type="Gene3D" id="3.40.50.1110">
    <property type="entry name" value="SGNH hydrolase"/>
    <property type="match status" value="1"/>
</dbReference>
<evidence type="ECO:0000256" key="6">
    <source>
        <dbReference type="ARBA" id="ARBA00023180"/>
    </source>
</evidence>
<dbReference type="EMBL" id="LHPG02000012">
    <property type="protein sequence ID" value="PRW45199.1"/>
    <property type="molecule type" value="Genomic_DNA"/>
</dbReference>
<keyword evidence="4" id="KW-0442">Lipid degradation</keyword>
<sequence>MGATARLASLALLAARCLLLVAALQAGRQQGGRRGGGLWARDSGSGGGGSGGSLGSAALGDARSTMRGLVADQGYPLEEHFVTTADGYVLGLFRIPHGAGGAVGAAAVRQPQSSSSSSQSNRVPSPACRPPVLLLHGVLDSSAAWVLNRPEQSLGFILADAGYDVWLGNSRGNTFSRNHTGLDPAKQAFWDFSWDEMAAYDMPAMVAYVLAHSSCNSSSLAFIGHSQGTTQAFAALASRPGLCRQLSFAAMLAPAVHMRHIRSYPLQVLAAMDADRVFNLLGEYEFLPSSEAAAALFGQICRTTPLACASIITAVAGMNTDNMNVSRLELVAQFAPSGTSVKNVAHWAQAIRKSREREHPLFQMYDYGYVCTTPRGLPRTCNMRVYGQLEPPSYDLGAISQPPLAIFHGGRDRMADPEDVATLLRALPPGAVVYSQLEQDYEHIDFTWGIDARERIYPPLMTVAARAAAMRRAAAFALLAALAAALAAGAEFSPDSIPDWVFLGKQRPTAQEDLDFNYQDVAIMNSVGKAYDLVLWGDSLTADMRDFRAEAWDDFFPPGELLAQPLGMGGSTVQELAARIIQAGERPDIDPKSVVLWVGTNNVKNPNQGNANPADKLDWLIQWMQHTMPNTKLAVSGLIPNDAKDVGPTNEEYKAVAEGRGVLFFDCSEGLDPSDKEQYKDGTHLLPAGQRVWLECMRPAVQPLLAGNATEA</sequence>
<dbReference type="AlphaFoldDB" id="A0A2P6TLN3"/>
<comment type="caution">
    <text evidence="11">The sequence shown here is derived from an EMBL/GenBank/DDBJ whole genome shotgun (WGS) entry which is preliminary data.</text>
</comment>
<evidence type="ECO:0000256" key="2">
    <source>
        <dbReference type="ARBA" id="ARBA00022729"/>
    </source>
</evidence>
<dbReference type="Proteomes" id="UP000239899">
    <property type="component" value="Unassembled WGS sequence"/>
</dbReference>
<dbReference type="SUPFAM" id="SSF52266">
    <property type="entry name" value="SGNH hydrolase"/>
    <property type="match status" value="1"/>
</dbReference>
<reference evidence="11 12" key="1">
    <citation type="journal article" date="2018" name="Plant J.">
        <title>Genome sequences of Chlorella sorokiniana UTEX 1602 and Micractinium conductrix SAG 241.80: implications to maltose excretion by a green alga.</title>
        <authorList>
            <person name="Arriola M.B."/>
            <person name="Velmurugan N."/>
            <person name="Zhang Y."/>
            <person name="Plunkett M.H."/>
            <person name="Hondzo H."/>
            <person name="Barney B.M."/>
        </authorList>
    </citation>
    <scope>NUCLEOTIDE SEQUENCE [LARGE SCALE GENOMIC DNA]</scope>
    <source>
        <strain evidence="12">UTEX 1602</strain>
    </source>
</reference>
<feature type="region of interest" description="Disordered" evidence="7">
    <location>
        <begin position="30"/>
        <end position="56"/>
    </location>
</feature>
<dbReference type="InterPro" id="IPR036514">
    <property type="entry name" value="SGNH_hydro_sf"/>
</dbReference>
<evidence type="ECO:0000259" key="10">
    <source>
        <dbReference type="Pfam" id="PF13472"/>
    </source>
</evidence>